<dbReference type="Proteomes" id="UP001162162">
    <property type="component" value="Unassembled WGS sequence"/>
</dbReference>
<dbReference type="SUPFAM" id="SSF57756">
    <property type="entry name" value="Retrovirus zinc finger-like domains"/>
    <property type="match status" value="1"/>
</dbReference>
<proteinExistence type="predicted"/>
<protein>
    <recommendedName>
        <fullName evidence="2">CCHC-type domain-containing protein</fullName>
    </recommendedName>
</protein>
<dbReference type="SUPFAM" id="SSF50630">
    <property type="entry name" value="Acid proteases"/>
    <property type="match status" value="1"/>
</dbReference>
<evidence type="ECO:0000313" key="4">
    <source>
        <dbReference type="Proteomes" id="UP001162162"/>
    </source>
</evidence>
<keyword evidence="4" id="KW-1185">Reference proteome</keyword>
<dbReference type="InterPro" id="IPR036875">
    <property type="entry name" value="Znf_CCHC_sf"/>
</dbReference>
<dbReference type="InterPro" id="IPR021109">
    <property type="entry name" value="Peptidase_aspartic_dom_sf"/>
</dbReference>
<dbReference type="InterPro" id="IPR001878">
    <property type="entry name" value="Znf_CCHC"/>
</dbReference>
<dbReference type="SMART" id="SM00343">
    <property type="entry name" value="ZnF_C2HC"/>
    <property type="match status" value="2"/>
</dbReference>
<accession>A0AAV8YQ02</accession>
<dbReference type="Gene3D" id="2.40.70.10">
    <property type="entry name" value="Acid Proteases"/>
    <property type="match status" value="1"/>
</dbReference>
<keyword evidence="1" id="KW-0479">Metal-binding</keyword>
<reference evidence="3" key="1">
    <citation type="journal article" date="2023" name="Insect Mol. Biol.">
        <title>Genome sequencing provides insights into the evolution of gene families encoding plant cell wall-degrading enzymes in longhorned beetles.</title>
        <authorList>
            <person name="Shin N.R."/>
            <person name="Okamura Y."/>
            <person name="Kirsch R."/>
            <person name="Pauchet Y."/>
        </authorList>
    </citation>
    <scope>NUCLEOTIDE SEQUENCE</scope>
    <source>
        <strain evidence="3">AMC_N1</strain>
    </source>
</reference>
<dbReference type="EMBL" id="JAPWTK010000064">
    <property type="protein sequence ID" value="KAJ8952808.1"/>
    <property type="molecule type" value="Genomic_DNA"/>
</dbReference>
<keyword evidence="1" id="KW-0862">Zinc</keyword>
<sequence length="456" mass="51396">MTNQIVMTDEQFQSLISGMTLALSNTNRTSNCDGNFSKCASRFAGNKDEDVEAFIDAITVYKDCVNISDENAIRGLPMLLDQNAGTWWQGIKATILTWDDALTSLRHTFGFNKPPHKIFKELFSREQGDKESTDLFVNSCRALLARLPETPELHSTHKLDMIYGLLHKRIRHRLPRDQVTSFADLIQKARSIEDSFAENVSIQGKSKPNHESEENKASRTRSECSFCKNFGHVQSECRKHAVQQGKQPQTSTDQKPATTSTTITCFGCGKPGYIRSQCPNCRTNSTCNVVSSSSNGIQETTTHTSCIDVLSTEIQPVSDTSRPLIEVNIEGKHGLAYVDSGARNSIAGYKLYTHFCEMNLPYKEKSQRMVLADGQPRLVSTRIFEAIVVLQGRKIPTTFIAISEHTNSKTLLGIDLISNARIILNIPKWHWYFEDNPFMTFDFFQRMFDNKHAKNS</sequence>
<evidence type="ECO:0000256" key="1">
    <source>
        <dbReference type="PROSITE-ProRule" id="PRU00047"/>
    </source>
</evidence>
<dbReference type="PROSITE" id="PS50158">
    <property type="entry name" value="ZF_CCHC"/>
    <property type="match status" value="1"/>
</dbReference>
<keyword evidence="1" id="KW-0863">Zinc-finger</keyword>
<dbReference type="AlphaFoldDB" id="A0AAV8YQ02"/>
<feature type="domain" description="CCHC-type" evidence="2">
    <location>
        <begin position="265"/>
        <end position="280"/>
    </location>
</feature>
<evidence type="ECO:0000259" key="2">
    <source>
        <dbReference type="PROSITE" id="PS50158"/>
    </source>
</evidence>
<comment type="caution">
    <text evidence="3">The sequence shown here is derived from an EMBL/GenBank/DDBJ whole genome shotgun (WGS) entry which is preliminary data.</text>
</comment>
<organism evidence="3 4">
    <name type="scientific">Aromia moschata</name>
    <dbReference type="NCBI Taxonomy" id="1265417"/>
    <lineage>
        <taxon>Eukaryota</taxon>
        <taxon>Metazoa</taxon>
        <taxon>Ecdysozoa</taxon>
        <taxon>Arthropoda</taxon>
        <taxon>Hexapoda</taxon>
        <taxon>Insecta</taxon>
        <taxon>Pterygota</taxon>
        <taxon>Neoptera</taxon>
        <taxon>Endopterygota</taxon>
        <taxon>Coleoptera</taxon>
        <taxon>Polyphaga</taxon>
        <taxon>Cucujiformia</taxon>
        <taxon>Chrysomeloidea</taxon>
        <taxon>Cerambycidae</taxon>
        <taxon>Cerambycinae</taxon>
        <taxon>Callichromatini</taxon>
        <taxon>Aromia</taxon>
    </lineage>
</organism>
<dbReference type="Gene3D" id="4.10.60.10">
    <property type="entry name" value="Zinc finger, CCHC-type"/>
    <property type="match status" value="1"/>
</dbReference>
<gene>
    <name evidence="3" type="ORF">NQ318_008125</name>
</gene>
<name>A0AAV8YQ02_9CUCU</name>
<dbReference type="GO" id="GO:0003676">
    <property type="term" value="F:nucleic acid binding"/>
    <property type="evidence" value="ECO:0007669"/>
    <property type="project" value="InterPro"/>
</dbReference>
<evidence type="ECO:0000313" key="3">
    <source>
        <dbReference type="EMBL" id="KAJ8952808.1"/>
    </source>
</evidence>
<dbReference type="GO" id="GO:0008270">
    <property type="term" value="F:zinc ion binding"/>
    <property type="evidence" value="ECO:0007669"/>
    <property type="project" value="UniProtKB-KW"/>
</dbReference>